<reference evidence="14 15" key="1">
    <citation type="submission" date="2018-05" db="EMBL/GenBank/DDBJ databases">
        <title>Vibrio limimaris sp. nov., isolated from marine sediment.</title>
        <authorList>
            <person name="Li C.-M."/>
        </authorList>
    </citation>
    <scope>NUCLEOTIDE SEQUENCE [LARGE SCALE GENOMIC DNA]</scope>
    <source>
        <strain evidence="14 15">E4404</strain>
    </source>
</reference>
<keyword evidence="8 11" id="KW-0808">Transferase</keyword>
<evidence type="ECO:0000313" key="15">
    <source>
        <dbReference type="Proteomes" id="UP000245362"/>
    </source>
</evidence>
<dbReference type="NCBIfam" id="NF001899">
    <property type="entry name" value="PRK00654.1-2"/>
    <property type="match status" value="1"/>
</dbReference>
<comment type="caution">
    <text evidence="14">The sequence shown here is derived from an EMBL/GenBank/DDBJ whole genome shotgun (WGS) entry which is preliminary data.</text>
</comment>
<evidence type="ECO:0000256" key="10">
    <source>
        <dbReference type="ARBA" id="ARBA00031722"/>
    </source>
</evidence>
<dbReference type="EMBL" id="QFWT01000010">
    <property type="protein sequence ID" value="PWI32308.1"/>
    <property type="molecule type" value="Genomic_DNA"/>
</dbReference>
<evidence type="ECO:0000256" key="9">
    <source>
        <dbReference type="ARBA" id="ARBA00023056"/>
    </source>
</evidence>
<feature type="domain" description="Glycosyl transferase family 1" evidence="12">
    <location>
        <begin position="300"/>
        <end position="421"/>
    </location>
</feature>
<evidence type="ECO:0000259" key="12">
    <source>
        <dbReference type="Pfam" id="PF00534"/>
    </source>
</evidence>
<dbReference type="InterPro" id="IPR011835">
    <property type="entry name" value="GS/SS"/>
</dbReference>
<dbReference type="CDD" id="cd03791">
    <property type="entry name" value="GT5_Glycogen_synthase_DULL1-like"/>
    <property type="match status" value="1"/>
</dbReference>
<dbReference type="EC" id="2.4.1.21" evidence="5 11"/>
<evidence type="ECO:0000256" key="8">
    <source>
        <dbReference type="ARBA" id="ARBA00022679"/>
    </source>
</evidence>
<protein>
    <recommendedName>
        <fullName evidence="6 11">Glycogen synthase</fullName>
        <ecNumber evidence="5 11">2.4.1.21</ecNumber>
    </recommendedName>
    <alternativeName>
        <fullName evidence="10 11">Starch [bacterial glycogen] synthase</fullName>
    </alternativeName>
</protein>
<feature type="domain" description="Starch synthase catalytic" evidence="13">
    <location>
        <begin position="2"/>
        <end position="244"/>
    </location>
</feature>
<dbReference type="Proteomes" id="UP000245362">
    <property type="component" value="Unassembled WGS sequence"/>
</dbReference>
<evidence type="ECO:0000256" key="7">
    <source>
        <dbReference type="ARBA" id="ARBA00022676"/>
    </source>
</evidence>
<gene>
    <name evidence="11" type="primary">glgA</name>
    <name evidence="14" type="ORF">DI392_16690</name>
</gene>
<dbReference type="Pfam" id="PF00534">
    <property type="entry name" value="Glycos_transf_1"/>
    <property type="match status" value="1"/>
</dbReference>
<dbReference type="Gene3D" id="3.40.50.2000">
    <property type="entry name" value="Glycogen Phosphorylase B"/>
    <property type="match status" value="2"/>
</dbReference>
<dbReference type="GO" id="GO:0004373">
    <property type="term" value="F:alpha-1,4-glucan glucosyltransferase (UDP-glucose donor) activity"/>
    <property type="evidence" value="ECO:0007669"/>
    <property type="project" value="InterPro"/>
</dbReference>
<comment type="catalytic activity">
    <reaction evidence="1 11">
        <text>[(1-&gt;4)-alpha-D-glucosyl](n) + ADP-alpha-D-glucose = [(1-&gt;4)-alpha-D-glucosyl](n+1) + ADP + H(+)</text>
        <dbReference type="Rhea" id="RHEA:18189"/>
        <dbReference type="Rhea" id="RHEA-COMP:9584"/>
        <dbReference type="Rhea" id="RHEA-COMP:9587"/>
        <dbReference type="ChEBI" id="CHEBI:15378"/>
        <dbReference type="ChEBI" id="CHEBI:15444"/>
        <dbReference type="ChEBI" id="CHEBI:57498"/>
        <dbReference type="ChEBI" id="CHEBI:456216"/>
        <dbReference type="EC" id="2.4.1.21"/>
    </reaction>
</comment>
<name>A0A2U3B691_9VIBR</name>
<dbReference type="PANTHER" id="PTHR45825:SF11">
    <property type="entry name" value="ALPHA AMYLASE DOMAIN-CONTAINING PROTEIN"/>
    <property type="match status" value="1"/>
</dbReference>
<dbReference type="UniPathway" id="UPA00164"/>
<evidence type="ECO:0000256" key="1">
    <source>
        <dbReference type="ARBA" id="ARBA00001478"/>
    </source>
</evidence>
<dbReference type="AlphaFoldDB" id="A0A2U3B691"/>
<evidence type="ECO:0000256" key="3">
    <source>
        <dbReference type="ARBA" id="ARBA00004964"/>
    </source>
</evidence>
<dbReference type="InterPro" id="IPR013534">
    <property type="entry name" value="Starch_synth_cat_dom"/>
</dbReference>
<dbReference type="GO" id="GO:0005978">
    <property type="term" value="P:glycogen biosynthetic process"/>
    <property type="evidence" value="ECO:0007669"/>
    <property type="project" value="UniProtKB-UniRule"/>
</dbReference>
<organism evidence="14 15">
    <name type="scientific">Vibrio albus</name>
    <dbReference type="NCBI Taxonomy" id="2200953"/>
    <lineage>
        <taxon>Bacteria</taxon>
        <taxon>Pseudomonadati</taxon>
        <taxon>Pseudomonadota</taxon>
        <taxon>Gammaproteobacteria</taxon>
        <taxon>Vibrionales</taxon>
        <taxon>Vibrionaceae</taxon>
        <taxon>Vibrio</taxon>
    </lineage>
</organism>
<dbReference type="RefSeq" id="WP_109320829.1">
    <property type="nucleotide sequence ID" value="NZ_QFWT01000010.1"/>
</dbReference>
<sequence>MNIVWATSEAAPYAKTGGLADVSYSLPYALAENGHNVSVFMPYYPQVMGEKCADTELVYDLLGVPLGDGNEQWARIRQHKINENLSFYFIECDRYFDRPKLYDWGGSEYSDNAERFIFLSRAIMQAVLALDIEADVLHANDWHTALCNVYLKSHLYDSFDNFANTKSVMTIHNIGYQGVFNKSNLYWTGLGWDYFNFQCLEFYDQMNFLKAGVLTADIVTTVSPTYAEEILSREYGFGLQNSLQHRAVQGKLRGILNGIDIHEWNPETDELIPENYSLTELAGKAVCKAALQEEFGLDVKADVPVYGVVSRLADQKGLDVFIECIDEMLKEDNVQFVVVGSGEQWQEEALSNYSRIYPGKFGCYIGYSNKLAHMVEAGADFFVMPSRYEPCGLNQMYSMRYGTIPIVRSTGGLEDTVNNYSASNINKATGFKFYDLYPDALRGTMRWAGLIYHHDKAAIEKMATNGMKIDFSWHHTAVEYEELYQHAKSRF</sequence>
<evidence type="ECO:0000256" key="4">
    <source>
        <dbReference type="ARBA" id="ARBA00010281"/>
    </source>
</evidence>
<evidence type="ECO:0000256" key="11">
    <source>
        <dbReference type="HAMAP-Rule" id="MF_00484"/>
    </source>
</evidence>
<dbReference type="NCBIfam" id="TIGR02095">
    <property type="entry name" value="glgA"/>
    <property type="match status" value="1"/>
</dbReference>
<comment type="function">
    <text evidence="2 11">Synthesizes alpha-1,4-glucan chains using ADP-glucose.</text>
</comment>
<dbReference type="InterPro" id="IPR001296">
    <property type="entry name" value="Glyco_trans_1"/>
</dbReference>
<accession>A0A2U3B691</accession>
<evidence type="ECO:0000313" key="14">
    <source>
        <dbReference type="EMBL" id="PWI32308.1"/>
    </source>
</evidence>
<dbReference type="OrthoDB" id="9808590at2"/>
<comment type="similarity">
    <text evidence="4 11">Belongs to the glycosyltransferase 1 family. Bacterial/plant glycogen synthase subfamily.</text>
</comment>
<dbReference type="Pfam" id="PF08323">
    <property type="entry name" value="Glyco_transf_5"/>
    <property type="match status" value="1"/>
</dbReference>
<proteinExistence type="inferred from homology"/>
<dbReference type="GO" id="GO:0009011">
    <property type="term" value="F:alpha-1,4-glucan glucosyltransferase (ADP-glucose donor) activity"/>
    <property type="evidence" value="ECO:0007669"/>
    <property type="project" value="UniProtKB-UniRule"/>
</dbReference>
<evidence type="ECO:0000256" key="5">
    <source>
        <dbReference type="ARBA" id="ARBA00012588"/>
    </source>
</evidence>
<keyword evidence="7 11" id="KW-0328">Glycosyltransferase</keyword>
<dbReference type="HAMAP" id="MF_00484">
    <property type="entry name" value="Glycogen_synth"/>
    <property type="match status" value="1"/>
</dbReference>
<evidence type="ECO:0000259" key="13">
    <source>
        <dbReference type="Pfam" id="PF08323"/>
    </source>
</evidence>
<keyword evidence="9 11" id="KW-0320">Glycogen biosynthesis</keyword>
<dbReference type="PANTHER" id="PTHR45825">
    <property type="entry name" value="GRANULE-BOUND STARCH SYNTHASE 1, CHLOROPLASTIC/AMYLOPLASTIC"/>
    <property type="match status" value="1"/>
</dbReference>
<feature type="binding site" evidence="11">
    <location>
        <position position="15"/>
    </location>
    <ligand>
        <name>ADP-alpha-D-glucose</name>
        <dbReference type="ChEBI" id="CHEBI:57498"/>
    </ligand>
</feature>
<dbReference type="SUPFAM" id="SSF53756">
    <property type="entry name" value="UDP-Glycosyltransferase/glycogen phosphorylase"/>
    <property type="match status" value="1"/>
</dbReference>
<keyword evidence="15" id="KW-1185">Reference proteome</keyword>
<comment type="pathway">
    <text evidence="3 11">Glycan biosynthesis; glycogen biosynthesis.</text>
</comment>
<evidence type="ECO:0000256" key="6">
    <source>
        <dbReference type="ARBA" id="ARBA00019935"/>
    </source>
</evidence>
<evidence type="ECO:0000256" key="2">
    <source>
        <dbReference type="ARBA" id="ARBA00002764"/>
    </source>
</evidence>